<dbReference type="Proteomes" id="UP000297910">
    <property type="component" value="Unassembled WGS sequence"/>
</dbReference>
<gene>
    <name evidence="1" type="ORF">BPAE_1169g00010</name>
</gene>
<sequence>MSMNKDPPPSYQAVDYVWNSERWESKDWEPTPISTTRQLSIWEQNNAIVFDLPELSVYIVDRSALTSNHTRIALAPLHSKGKDEIYFGSSRANAFKRSLKQDFKSGLKRGAKYGVKTDFMTTFKNNLKRNKEIDSIDHHYVASNPIDFLNVGKERLKGAIMEAWVLDGMNPSPVDRISRSKFWAVKYMIKTRVIKGASCEYKP</sequence>
<protein>
    <submittedName>
        <fullName evidence="1">Uncharacterized protein</fullName>
    </submittedName>
</protein>
<keyword evidence="2" id="KW-1185">Reference proteome</keyword>
<reference evidence="1 2" key="1">
    <citation type="submission" date="2017-12" db="EMBL/GenBank/DDBJ databases">
        <title>Comparative genomics of Botrytis spp.</title>
        <authorList>
            <person name="Valero-Jimenez C.A."/>
            <person name="Tapia P."/>
            <person name="Veloso J."/>
            <person name="Silva-Moreno E."/>
            <person name="Staats M."/>
            <person name="Valdes J.H."/>
            <person name="Van Kan J.A.L."/>
        </authorList>
    </citation>
    <scope>NUCLEOTIDE SEQUENCE [LARGE SCALE GENOMIC DNA]</scope>
    <source>
        <strain evidence="1 2">Bp0003</strain>
    </source>
</reference>
<organism evidence="1 2">
    <name type="scientific">Botrytis paeoniae</name>
    <dbReference type="NCBI Taxonomy" id="278948"/>
    <lineage>
        <taxon>Eukaryota</taxon>
        <taxon>Fungi</taxon>
        <taxon>Dikarya</taxon>
        <taxon>Ascomycota</taxon>
        <taxon>Pezizomycotina</taxon>
        <taxon>Leotiomycetes</taxon>
        <taxon>Helotiales</taxon>
        <taxon>Sclerotiniaceae</taxon>
        <taxon>Botrytis</taxon>
    </lineage>
</organism>
<proteinExistence type="predicted"/>
<evidence type="ECO:0000313" key="1">
    <source>
        <dbReference type="EMBL" id="TGO09166.1"/>
    </source>
</evidence>
<dbReference type="EMBL" id="PQXI01001166">
    <property type="protein sequence ID" value="TGO09166.1"/>
    <property type="molecule type" value="Genomic_DNA"/>
</dbReference>
<accession>A0A4Z1EAE0</accession>
<name>A0A4Z1EAE0_9HELO</name>
<evidence type="ECO:0000313" key="2">
    <source>
        <dbReference type="Proteomes" id="UP000297910"/>
    </source>
</evidence>
<dbReference type="AlphaFoldDB" id="A0A4Z1EAE0"/>
<comment type="caution">
    <text evidence="1">The sequence shown here is derived from an EMBL/GenBank/DDBJ whole genome shotgun (WGS) entry which is preliminary data.</text>
</comment>